<evidence type="ECO:0000259" key="4">
    <source>
        <dbReference type="PROSITE" id="PS50110"/>
    </source>
</evidence>
<dbReference type="InterPro" id="IPR016032">
    <property type="entry name" value="Sig_transdc_resp-reg_C-effctor"/>
</dbReference>
<dbReference type="RefSeq" id="WP_166936149.1">
    <property type="nucleotide sequence ID" value="NZ_VWXC01000023.1"/>
</dbReference>
<dbReference type="PROSITE" id="PS50110">
    <property type="entry name" value="RESPONSE_REGULATORY"/>
    <property type="match status" value="1"/>
</dbReference>
<dbReference type="InterPro" id="IPR001789">
    <property type="entry name" value="Sig_transdc_resp-reg_receiver"/>
</dbReference>
<dbReference type="Pfam" id="PF00196">
    <property type="entry name" value="GerE"/>
    <property type="match status" value="1"/>
</dbReference>
<dbReference type="InterPro" id="IPR051015">
    <property type="entry name" value="EvgA-like"/>
</dbReference>
<gene>
    <name evidence="5" type="ORF">F3J37_23380</name>
</gene>
<dbReference type="InterPro" id="IPR011006">
    <property type="entry name" value="CheY-like_superfamily"/>
</dbReference>
<dbReference type="SUPFAM" id="SSF52172">
    <property type="entry name" value="CheY-like"/>
    <property type="match status" value="1"/>
</dbReference>
<dbReference type="Proteomes" id="UP001515780">
    <property type="component" value="Unassembled WGS sequence"/>
</dbReference>
<dbReference type="PANTHER" id="PTHR45566">
    <property type="entry name" value="HTH-TYPE TRANSCRIPTIONAL REGULATOR YHJB-RELATED"/>
    <property type="match status" value="1"/>
</dbReference>
<organism evidence="5 6">
    <name type="scientific">Candidatus Pantoea communis</name>
    <dbReference type="NCBI Taxonomy" id="2608354"/>
    <lineage>
        <taxon>Bacteria</taxon>
        <taxon>Pseudomonadati</taxon>
        <taxon>Pseudomonadota</taxon>
        <taxon>Gammaproteobacteria</taxon>
        <taxon>Enterobacterales</taxon>
        <taxon>Erwiniaceae</taxon>
        <taxon>Pantoea</taxon>
    </lineage>
</organism>
<feature type="domain" description="HTH luxR-type" evidence="3">
    <location>
        <begin position="171"/>
        <end position="236"/>
    </location>
</feature>
<dbReference type="SMART" id="SM00421">
    <property type="entry name" value="HTH_LUXR"/>
    <property type="match status" value="1"/>
</dbReference>
<reference evidence="5 6" key="1">
    <citation type="journal article" date="2019" name="bioRxiv">
        <title>Bacteria contribute to plant secondary compound degradation in a generalist herbivore system.</title>
        <authorList>
            <person name="Francoeur C.B."/>
            <person name="Khadempour L."/>
            <person name="Moreira-Soto R.D."/>
            <person name="Gotting K."/>
            <person name="Book A.J."/>
            <person name="Pinto-Tomas A.A."/>
            <person name="Keefover-Ring K."/>
            <person name="Currie C.R."/>
        </authorList>
    </citation>
    <scope>NUCLEOTIDE SEQUENCE [LARGE SCALE GENOMIC DNA]</scope>
    <source>
        <strain evidence="5">Al-1710</strain>
    </source>
</reference>
<keyword evidence="2" id="KW-0597">Phosphoprotein</keyword>
<proteinExistence type="predicted"/>
<dbReference type="SUPFAM" id="SSF46894">
    <property type="entry name" value="C-terminal effector domain of the bipartite response regulators"/>
    <property type="match status" value="1"/>
</dbReference>
<dbReference type="CDD" id="cd06170">
    <property type="entry name" value="LuxR_C_like"/>
    <property type="match status" value="1"/>
</dbReference>
<keyword evidence="1" id="KW-0238">DNA-binding</keyword>
<evidence type="ECO:0000259" key="3">
    <source>
        <dbReference type="PROSITE" id="PS50043"/>
    </source>
</evidence>
<dbReference type="Pfam" id="PF00072">
    <property type="entry name" value="Response_reg"/>
    <property type="match status" value="1"/>
</dbReference>
<dbReference type="PRINTS" id="PR00038">
    <property type="entry name" value="HTHLUXR"/>
</dbReference>
<accession>A0ABX0RVQ2</accession>
<feature type="modified residue" description="4-aspartylphosphate" evidence="2">
    <location>
        <position position="86"/>
    </location>
</feature>
<dbReference type="PROSITE" id="PS50043">
    <property type="entry name" value="HTH_LUXR_2"/>
    <property type="match status" value="1"/>
</dbReference>
<dbReference type="InterPro" id="IPR000792">
    <property type="entry name" value="Tscrpt_reg_LuxR_C"/>
</dbReference>
<evidence type="ECO:0000313" key="5">
    <source>
        <dbReference type="EMBL" id="NIG21616.1"/>
    </source>
</evidence>
<evidence type="ECO:0000256" key="2">
    <source>
        <dbReference type="PROSITE-ProRule" id="PRU00169"/>
    </source>
</evidence>
<keyword evidence="6" id="KW-1185">Reference proteome</keyword>
<dbReference type="Gene3D" id="3.40.50.2300">
    <property type="match status" value="1"/>
</dbReference>
<evidence type="ECO:0000256" key="1">
    <source>
        <dbReference type="ARBA" id="ARBA00023125"/>
    </source>
</evidence>
<dbReference type="EMBL" id="VWXC01000023">
    <property type="protein sequence ID" value="NIG21616.1"/>
    <property type="molecule type" value="Genomic_DNA"/>
</dbReference>
<dbReference type="PANTHER" id="PTHR45566:SF1">
    <property type="entry name" value="HTH-TYPE TRANSCRIPTIONAL REGULATOR YHJB-RELATED"/>
    <property type="match status" value="1"/>
</dbReference>
<sequence>MCKSIYNFNRRSYKNNRPPLQNLSTHQMKNMSEKKIIIMDDHPLYLHGLKHIINDNPAFSVLDCCRNSAELMLSLSIVKADIAILDFSQPEGESDIKEVVEQLHQDYPQMSLVALGESRRHQLLSMALRPRIKSYFCKSLSAENILSGLRHVQQFNGTEHSIPNEPEGVTKFSAGSPLSAREKFIIEYLHAGLTVSQVAQRVNRSVKTVSTQKRTAMRKLGITQNREIFQLNLSEI</sequence>
<name>A0ABX0RVQ2_9GAMM</name>
<comment type="caution">
    <text evidence="5">The sequence shown here is derived from an EMBL/GenBank/DDBJ whole genome shotgun (WGS) entry which is preliminary data.</text>
</comment>
<evidence type="ECO:0000313" key="6">
    <source>
        <dbReference type="Proteomes" id="UP001515780"/>
    </source>
</evidence>
<feature type="domain" description="Response regulatory" evidence="4">
    <location>
        <begin position="35"/>
        <end position="153"/>
    </location>
</feature>
<protein>
    <submittedName>
        <fullName evidence="5">Response regulator transcription factor</fullName>
    </submittedName>
</protein>